<dbReference type="OrthoDB" id="1732493at2759"/>
<proteinExistence type="inferred from homology"/>
<evidence type="ECO:0000256" key="3">
    <source>
        <dbReference type="ARBA" id="ARBA00022741"/>
    </source>
</evidence>
<dbReference type="GO" id="GO:0005634">
    <property type="term" value="C:nucleus"/>
    <property type="evidence" value="ECO:0000318"/>
    <property type="project" value="GO_Central"/>
</dbReference>
<dbReference type="Gramene" id="Manes.12G145300.1.v8.1">
    <property type="protein sequence ID" value="Manes.12G145300.1.v8.1.CDS"/>
    <property type="gene ID" value="Manes.12G145300.v8.1"/>
</dbReference>
<dbReference type="EMBL" id="CM004398">
    <property type="protein sequence ID" value="OAY35978.1"/>
    <property type="molecule type" value="Genomic_DNA"/>
</dbReference>
<dbReference type="InterPro" id="IPR017441">
    <property type="entry name" value="Protein_kinase_ATP_BS"/>
</dbReference>
<evidence type="ECO:0000256" key="7">
    <source>
        <dbReference type="SAM" id="MobiDB-lite"/>
    </source>
</evidence>
<dbReference type="GO" id="GO:0008353">
    <property type="term" value="F:RNA polymerase II CTD heptapeptide repeat kinase activity"/>
    <property type="evidence" value="ECO:0000318"/>
    <property type="project" value="GO_Central"/>
</dbReference>
<feature type="compositionally biased region" description="Polar residues" evidence="7">
    <location>
        <begin position="474"/>
        <end position="483"/>
    </location>
</feature>
<keyword evidence="10" id="KW-1185">Reference proteome</keyword>
<dbReference type="FunFam" id="1.10.510.10:FF:000620">
    <property type="entry name" value="Putative serine/threonine-protein kinase"/>
    <property type="match status" value="1"/>
</dbReference>
<dbReference type="InterPro" id="IPR000719">
    <property type="entry name" value="Prot_kinase_dom"/>
</dbReference>
<evidence type="ECO:0000256" key="5">
    <source>
        <dbReference type="ARBA" id="ARBA00022840"/>
    </source>
</evidence>
<dbReference type="Pfam" id="PF00069">
    <property type="entry name" value="Pkinase"/>
    <property type="match status" value="1"/>
</dbReference>
<keyword evidence="3 6" id="KW-0547">Nucleotide-binding</keyword>
<evidence type="ECO:0000256" key="4">
    <source>
        <dbReference type="ARBA" id="ARBA00022777"/>
    </source>
</evidence>
<dbReference type="PROSITE" id="PS00108">
    <property type="entry name" value="PROTEIN_KINASE_ST"/>
    <property type="match status" value="1"/>
</dbReference>
<dbReference type="InterPro" id="IPR008271">
    <property type="entry name" value="Ser/Thr_kinase_AS"/>
</dbReference>
<dbReference type="PROSITE" id="PS00107">
    <property type="entry name" value="PROTEIN_KINASE_ATP"/>
    <property type="match status" value="1"/>
</dbReference>
<evidence type="ECO:0000259" key="8">
    <source>
        <dbReference type="PROSITE" id="PS50011"/>
    </source>
</evidence>
<keyword evidence="2" id="KW-0808">Transferase</keyword>
<dbReference type="Gene3D" id="3.30.200.20">
    <property type="entry name" value="Phosphorylase Kinase, domain 1"/>
    <property type="match status" value="1"/>
</dbReference>
<name>A0A2C9UWI7_MANES</name>
<comment type="similarity">
    <text evidence="1">Belongs to the protein kinase superfamily. CMGC Ser/Thr protein kinase family. CDC2/CDKX subfamily.</text>
</comment>
<feature type="compositionally biased region" description="Basic residues" evidence="7">
    <location>
        <begin position="428"/>
        <end position="439"/>
    </location>
</feature>
<evidence type="ECO:0000313" key="9">
    <source>
        <dbReference type="EMBL" id="OAY35978.1"/>
    </source>
</evidence>
<dbReference type="Proteomes" id="UP000091857">
    <property type="component" value="Chromosome 12"/>
</dbReference>
<dbReference type="PROSITE" id="PS50011">
    <property type="entry name" value="PROTEIN_KINASE_DOM"/>
    <property type="match status" value="1"/>
</dbReference>
<dbReference type="InterPro" id="IPR050108">
    <property type="entry name" value="CDK"/>
</dbReference>
<feature type="domain" description="Protein kinase" evidence="8">
    <location>
        <begin position="119"/>
        <end position="401"/>
    </location>
</feature>
<dbReference type="Gene3D" id="1.10.510.10">
    <property type="entry name" value="Transferase(Phosphotransferase) domain 1"/>
    <property type="match status" value="1"/>
</dbReference>
<keyword evidence="5 6" id="KW-0067">ATP-binding</keyword>
<evidence type="ECO:0000256" key="2">
    <source>
        <dbReference type="ARBA" id="ARBA00022679"/>
    </source>
</evidence>
<organism evidence="9 10">
    <name type="scientific">Manihot esculenta</name>
    <name type="common">Cassava</name>
    <name type="synonym">Jatropha manihot</name>
    <dbReference type="NCBI Taxonomy" id="3983"/>
    <lineage>
        <taxon>Eukaryota</taxon>
        <taxon>Viridiplantae</taxon>
        <taxon>Streptophyta</taxon>
        <taxon>Embryophyta</taxon>
        <taxon>Tracheophyta</taxon>
        <taxon>Spermatophyta</taxon>
        <taxon>Magnoliopsida</taxon>
        <taxon>eudicotyledons</taxon>
        <taxon>Gunneridae</taxon>
        <taxon>Pentapetalae</taxon>
        <taxon>rosids</taxon>
        <taxon>fabids</taxon>
        <taxon>Malpighiales</taxon>
        <taxon>Euphorbiaceae</taxon>
        <taxon>Crotonoideae</taxon>
        <taxon>Manihoteae</taxon>
        <taxon>Manihot</taxon>
    </lineage>
</organism>
<dbReference type="SUPFAM" id="SSF56112">
    <property type="entry name" value="Protein kinase-like (PK-like)"/>
    <property type="match status" value="1"/>
</dbReference>
<keyword evidence="4" id="KW-0418">Kinase</keyword>
<dbReference type="GO" id="GO:0000307">
    <property type="term" value="C:cyclin-dependent protein kinase holoenzyme complex"/>
    <property type="evidence" value="ECO:0000318"/>
    <property type="project" value="GO_Central"/>
</dbReference>
<sequence length="584" mass="65517">MGCVLCKDSTSPPLNQRLEKLKQERGYVVGRHNNGQADPAGKLFRQETDNKRVVILNGVGEKLVAGEGTKNGMVGNVSQRINLKKIGGDELVNGWPKWLVDNIPRDVLAALVPKSADSYDKLAKIGQGTYSNVYKARDRDTGKIVALKKVRFDTSESESIKFMAREIMMLQKLDHPNVIKLEGLATSRMQYSLYLVFDYMQSDLTRIISRPGQRLTEPQVKSYMHQLLSGLQHCHERGILHRDIKASNLLIDKNGRLKIADFGLANLFIPKPKRPLTSRVVTLWYRAPELLLGSTDYGVGIDLWSAGCLLAEMFIGRPIMPGRTEVEQLHRIFKLCGSPPEDYWKIMRLATSFRPPQHYKPSFQEAFRDLPDSSFGLLTTLLALNPAYRGTAASALHSLFFTSSPLACELSDLPVIYREEDEPAQANNRKKHKKSKKQSSRAFHEGHGRRRSLSAEQLKEDIESSKEAERYSEANMSGQETGNSGSSSYSSSVKGNREVQKLRASFSPIRLSRQNMAMRTEAHPNAVRNIQNYTLLQASITDIINHNPAGGGNGMPAYRRSISTLDFRTLDPDKINKLFGLDKD</sequence>
<reference evidence="10" key="1">
    <citation type="journal article" date="2016" name="Nat. Biotechnol.">
        <title>Sequencing wild and cultivated cassava and related species reveals extensive interspecific hybridization and genetic diversity.</title>
        <authorList>
            <person name="Bredeson J.V."/>
            <person name="Lyons J.B."/>
            <person name="Prochnik S.E."/>
            <person name="Wu G.A."/>
            <person name="Ha C.M."/>
            <person name="Edsinger-Gonzales E."/>
            <person name="Grimwood J."/>
            <person name="Schmutz J."/>
            <person name="Rabbi I.Y."/>
            <person name="Egesi C."/>
            <person name="Nauluvula P."/>
            <person name="Lebot V."/>
            <person name="Ndunguru J."/>
            <person name="Mkamilo G."/>
            <person name="Bart R.S."/>
            <person name="Setter T.L."/>
            <person name="Gleadow R.M."/>
            <person name="Kulakow P."/>
            <person name="Ferguson M.E."/>
            <person name="Rounsley S."/>
            <person name="Rokhsar D.S."/>
        </authorList>
    </citation>
    <scope>NUCLEOTIDE SEQUENCE [LARGE SCALE GENOMIC DNA]</scope>
    <source>
        <strain evidence="10">cv. AM560-2</strain>
    </source>
</reference>
<evidence type="ECO:0000313" key="10">
    <source>
        <dbReference type="Proteomes" id="UP000091857"/>
    </source>
</evidence>
<evidence type="ECO:0000256" key="1">
    <source>
        <dbReference type="ARBA" id="ARBA00006485"/>
    </source>
</evidence>
<protein>
    <recommendedName>
        <fullName evidence="8">Protein kinase domain-containing protein</fullName>
    </recommendedName>
</protein>
<dbReference type="PANTHER" id="PTHR24056">
    <property type="entry name" value="CELL DIVISION PROTEIN KINASE"/>
    <property type="match status" value="1"/>
</dbReference>
<feature type="compositionally biased region" description="Basic and acidic residues" evidence="7">
    <location>
        <begin position="457"/>
        <end position="472"/>
    </location>
</feature>
<evidence type="ECO:0000256" key="6">
    <source>
        <dbReference type="PROSITE-ProRule" id="PRU10141"/>
    </source>
</evidence>
<gene>
    <name evidence="9" type="ORF">MANES_12G145300v8</name>
</gene>
<dbReference type="GO" id="GO:0005524">
    <property type="term" value="F:ATP binding"/>
    <property type="evidence" value="ECO:0007669"/>
    <property type="project" value="UniProtKB-UniRule"/>
</dbReference>
<dbReference type="AlphaFoldDB" id="A0A2C9UWI7"/>
<feature type="region of interest" description="Disordered" evidence="7">
    <location>
        <begin position="421"/>
        <end position="496"/>
    </location>
</feature>
<accession>A0A2C9UWI7</accession>
<dbReference type="FunFam" id="3.30.200.20:FF:000021">
    <property type="entry name" value="probable serine/threonine-protein kinase At1g54610"/>
    <property type="match status" value="1"/>
</dbReference>
<dbReference type="STRING" id="3983.A0A2C9UWI7"/>
<comment type="caution">
    <text evidence="9">The sequence shown here is derived from an EMBL/GenBank/DDBJ whole genome shotgun (WGS) entry which is preliminary data.</text>
</comment>
<dbReference type="GO" id="GO:0032968">
    <property type="term" value="P:positive regulation of transcription elongation by RNA polymerase II"/>
    <property type="evidence" value="ECO:0000318"/>
    <property type="project" value="GO_Central"/>
</dbReference>
<dbReference type="CDD" id="cd07840">
    <property type="entry name" value="STKc_CDK9_like"/>
    <property type="match status" value="1"/>
</dbReference>
<dbReference type="InterPro" id="IPR011009">
    <property type="entry name" value="Kinase-like_dom_sf"/>
</dbReference>
<dbReference type="SMART" id="SM00220">
    <property type="entry name" value="S_TKc"/>
    <property type="match status" value="1"/>
</dbReference>
<dbReference type="PANTHER" id="PTHR24056:SF221">
    <property type="entry name" value="OS02G0304500 PROTEIN"/>
    <property type="match status" value="1"/>
</dbReference>
<dbReference type="OMA" id="NEQRLPT"/>
<feature type="binding site" evidence="6">
    <location>
        <position position="148"/>
    </location>
    <ligand>
        <name>ATP</name>
        <dbReference type="ChEBI" id="CHEBI:30616"/>
    </ligand>
</feature>